<name>A0ACC0D4F1_9PEZI</name>
<reference evidence="1 2" key="1">
    <citation type="journal article" date="2022" name="New Phytol.">
        <title>Ecological generalism drives hyperdiversity of secondary metabolite gene clusters in xylarialean endophytes.</title>
        <authorList>
            <person name="Franco M.E.E."/>
            <person name="Wisecaver J.H."/>
            <person name="Arnold A.E."/>
            <person name="Ju Y.M."/>
            <person name="Slot J.C."/>
            <person name="Ahrendt S."/>
            <person name="Moore L.P."/>
            <person name="Eastman K.E."/>
            <person name="Scott K."/>
            <person name="Konkel Z."/>
            <person name="Mondo S.J."/>
            <person name="Kuo A."/>
            <person name="Hayes R.D."/>
            <person name="Haridas S."/>
            <person name="Andreopoulos B."/>
            <person name="Riley R."/>
            <person name="LaButti K."/>
            <person name="Pangilinan J."/>
            <person name="Lipzen A."/>
            <person name="Amirebrahimi M."/>
            <person name="Yan J."/>
            <person name="Adam C."/>
            <person name="Keymanesh K."/>
            <person name="Ng V."/>
            <person name="Louie K."/>
            <person name="Northen T."/>
            <person name="Drula E."/>
            <person name="Henrissat B."/>
            <person name="Hsieh H.M."/>
            <person name="Youens-Clark K."/>
            <person name="Lutzoni F."/>
            <person name="Miadlikowska J."/>
            <person name="Eastwood D.C."/>
            <person name="Hamelin R.C."/>
            <person name="Grigoriev I.V."/>
            <person name="U'Ren J.M."/>
        </authorList>
    </citation>
    <scope>NUCLEOTIDE SEQUENCE [LARGE SCALE GENOMIC DNA]</scope>
    <source>
        <strain evidence="1 2">ER1909</strain>
    </source>
</reference>
<accession>A0ACC0D4F1</accession>
<gene>
    <name evidence="1" type="ORF">F4821DRAFT_236467</name>
</gene>
<protein>
    <submittedName>
        <fullName evidence="1">Uncharacterized protein</fullName>
    </submittedName>
</protein>
<sequence length="513" mass="58234">MRLKRLWRLDLKCPFAHHIVTHRILVVKMATCPAEPTCDVDFFKADPDIAGIGVIAAFLITAWSSLLIVTADYFSSPKGQRSVLLDEIVIGGARKLVKTPWPVKAIRPVVLMVSDQQLVTGTAILSVGYIQHCTITQYHFFIIYLLGFVSCQVYDASLNSLHGHIGRRPAMKLWRAVLMTTLFSMVILNTFVTDHNDFLEYYGSSTQCIWNKFIGARHYHLYNLDLSLSLALLFWEYLDGICLIYPRVFKPIRRALNILRLLLFCCQAPHNRIQRLRSHCEQEPVELRHTRVGTQSTRASIGRKTISMGLFMIQMLLWTLFLPVFTISEILKSDILNIWRVYSALLYATMYIAYTKHDAVFYDLIEGSESDWGFGQLLPLFLLILPVMAIVELFQGSRDETAENTITCPKCRHQIPLRSDTDDHSDCKDAATFSSKTTNDTASTEHESFQLNRQDTEARIGTSDEPDAKGSRHDELDLGQSMRGSPYFKAWLVLWALAAFGGSTYGATKGWAI</sequence>
<organism evidence="1 2">
    <name type="scientific">Hypoxylon rubiginosum</name>
    <dbReference type="NCBI Taxonomy" id="110542"/>
    <lineage>
        <taxon>Eukaryota</taxon>
        <taxon>Fungi</taxon>
        <taxon>Dikarya</taxon>
        <taxon>Ascomycota</taxon>
        <taxon>Pezizomycotina</taxon>
        <taxon>Sordariomycetes</taxon>
        <taxon>Xylariomycetidae</taxon>
        <taxon>Xylariales</taxon>
        <taxon>Hypoxylaceae</taxon>
        <taxon>Hypoxylon</taxon>
    </lineage>
</organism>
<dbReference type="Proteomes" id="UP001497680">
    <property type="component" value="Unassembled WGS sequence"/>
</dbReference>
<evidence type="ECO:0000313" key="2">
    <source>
        <dbReference type="Proteomes" id="UP001497680"/>
    </source>
</evidence>
<comment type="caution">
    <text evidence="1">The sequence shown here is derived from an EMBL/GenBank/DDBJ whole genome shotgun (WGS) entry which is preliminary data.</text>
</comment>
<proteinExistence type="predicted"/>
<evidence type="ECO:0000313" key="1">
    <source>
        <dbReference type="EMBL" id="KAI6087432.1"/>
    </source>
</evidence>
<keyword evidence="2" id="KW-1185">Reference proteome</keyword>
<dbReference type="EMBL" id="MU394308">
    <property type="protein sequence ID" value="KAI6087432.1"/>
    <property type="molecule type" value="Genomic_DNA"/>
</dbReference>